<feature type="region of interest" description="Disordered" evidence="1">
    <location>
        <begin position="1"/>
        <end position="295"/>
    </location>
</feature>
<feature type="compositionally biased region" description="Basic and acidic residues" evidence="1">
    <location>
        <begin position="258"/>
        <end position="274"/>
    </location>
</feature>
<feature type="compositionally biased region" description="Polar residues" evidence="1">
    <location>
        <begin position="33"/>
        <end position="49"/>
    </location>
</feature>
<sequence length="568" mass="62411">MAERRQPFRFRLPWVSAAPAARRPTESLPPRPTTETQSPAQPTTTESKVSLQPASLSQPPSQTRDNSSMPSPSRTTQSREASVPHSPSRTGPQSQASSLRPSSTRTASKSQPAAQHRSPTPLASEHAGQTLQTTAQDSTGLTQNITHPALLASQQEKPTVAVPKPESQESQSEKELQSDSISNSQEYIQVKSTSEPDSEKLQINQVSANEQKAAAPSTEAIKTTSPNQKKKSISIRDNPNPVSETQSNFHETGQEEENAVRETMKVQRTEDQEIGKPMQSSTAESNTASASGTKPKDLLTMAFQAEKNQHDAAKTFDRKDISIPGGKENKIVRSTSPVNRDISSISHQKPVVSNGEGVPLQKEIKEDISNFFHKLAAGNSLLPMDDKPVSVVTLAGDNRGATMHIGSESAKKEESVHIYRAYKVNPDESPDMTTDEEGSFRKGSKESNKEDKLPRTYVNNNIQNVNNSIMFDSSITGENPGVHLFLPHTPAESIRLNEKPAVIETRKAEFNITPAEKLTYQTNVRRRCLRGLFLESSDSDQDNPEKPRRHGCRYNCVEKKKEKGNGIL</sequence>
<feature type="compositionally biased region" description="Polar residues" evidence="1">
    <location>
        <begin position="235"/>
        <end position="251"/>
    </location>
</feature>
<organism evidence="2 3">
    <name type="scientific">Quillaja saponaria</name>
    <name type="common">Soap bark tree</name>
    <dbReference type="NCBI Taxonomy" id="32244"/>
    <lineage>
        <taxon>Eukaryota</taxon>
        <taxon>Viridiplantae</taxon>
        <taxon>Streptophyta</taxon>
        <taxon>Embryophyta</taxon>
        <taxon>Tracheophyta</taxon>
        <taxon>Spermatophyta</taxon>
        <taxon>Magnoliopsida</taxon>
        <taxon>eudicotyledons</taxon>
        <taxon>Gunneridae</taxon>
        <taxon>Pentapetalae</taxon>
        <taxon>rosids</taxon>
        <taxon>fabids</taxon>
        <taxon>Fabales</taxon>
        <taxon>Quillajaceae</taxon>
        <taxon>Quillaja</taxon>
    </lineage>
</organism>
<dbReference type="PANTHER" id="PTHR33472">
    <property type="entry name" value="OS01G0106600 PROTEIN"/>
    <property type="match status" value="1"/>
</dbReference>
<comment type="caution">
    <text evidence="2">The sequence shown here is derived from an EMBL/GenBank/DDBJ whole genome shotgun (WGS) entry which is preliminary data.</text>
</comment>
<evidence type="ECO:0000256" key="1">
    <source>
        <dbReference type="SAM" id="MobiDB-lite"/>
    </source>
</evidence>
<evidence type="ECO:0000313" key="2">
    <source>
        <dbReference type="EMBL" id="KAJ7966767.1"/>
    </source>
</evidence>
<feature type="compositionally biased region" description="Low complexity" evidence="1">
    <location>
        <begin position="280"/>
        <end position="293"/>
    </location>
</feature>
<feature type="compositionally biased region" description="Polar residues" evidence="1">
    <location>
        <begin position="63"/>
        <end position="113"/>
    </location>
</feature>
<gene>
    <name evidence="2" type="ORF">O6P43_016183</name>
</gene>
<dbReference type="AlphaFoldDB" id="A0AAD7LYX4"/>
<feature type="compositionally biased region" description="Polar residues" evidence="1">
    <location>
        <begin position="179"/>
        <end position="210"/>
    </location>
</feature>
<dbReference type="Proteomes" id="UP001163823">
    <property type="component" value="Chromosome 6"/>
</dbReference>
<feature type="compositionally biased region" description="Basic and acidic residues" evidence="1">
    <location>
        <begin position="438"/>
        <end position="453"/>
    </location>
</feature>
<feature type="compositionally biased region" description="Acidic residues" evidence="1">
    <location>
        <begin position="428"/>
        <end position="437"/>
    </location>
</feature>
<keyword evidence="3" id="KW-1185">Reference proteome</keyword>
<feature type="compositionally biased region" description="Basic and acidic residues" evidence="1">
    <location>
        <begin position="309"/>
        <end position="331"/>
    </location>
</feature>
<feature type="compositionally biased region" description="Low complexity" evidence="1">
    <location>
        <begin position="50"/>
        <end position="62"/>
    </location>
</feature>
<dbReference type="PANTHER" id="PTHR33472:SF24">
    <property type="entry name" value="VEGETATIVE CELL WALL PROTEIN GP1-LIKE"/>
    <property type="match status" value="1"/>
</dbReference>
<feature type="region of interest" description="Disordered" evidence="1">
    <location>
        <begin position="309"/>
        <end position="356"/>
    </location>
</feature>
<dbReference type="KEGG" id="qsa:O6P43_016183"/>
<protein>
    <submittedName>
        <fullName evidence="2">Proteoglycan 4</fullName>
    </submittedName>
</protein>
<dbReference type="EMBL" id="JARAOO010000006">
    <property type="protein sequence ID" value="KAJ7966767.1"/>
    <property type="molecule type" value="Genomic_DNA"/>
</dbReference>
<name>A0AAD7LYX4_QUISA</name>
<accession>A0AAD7LYX4</accession>
<reference evidence="2" key="1">
    <citation type="journal article" date="2023" name="Science">
        <title>Elucidation of the pathway for biosynthesis of saponin adjuvants from the soapbark tree.</title>
        <authorList>
            <person name="Reed J."/>
            <person name="Orme A."/>
            <person name="El-Demerdash A."/>
            <person name="Owen C."/>
            <person name="Martin L.B.B."/>
            <person name="Misra R.C."/>
            <person name="Kikuchi S."/>
            <person name="Rejzek M."/>
            <person name="Martin A.C."/>
            <person name="Harkess A."/>
            <person name="Leebens-Mack J."/>
            <person name="Louveau T."/>
            <person name="Stephenson M.J."/>
            <person name="Osbourn A."/>
        </authorList>
    </citation>
    <scope>NUCLEOTIDE SEQUENCE</scope>
    <source>
        <strain evidence="2">S10</strain>
    </source>
</reference>
<feature type="region of interest" description="Disordered" evidence="1">
    <location>
        <begin position="423"/>
        <end position="453"/>
    </location>
</feature>
<proteinExistence type="predicted"/>
<evidence type="ECO:0000313" key="3">
    <source>
        <dbReference type="Proteomes" id="UP001163823"/>
    </source>
</evidence>
<feature type="compositionally biased region" description="Polar residues" evidence="1">
    <location>
        <begin position="332"/>
        <end position="347"/>
    </location>
</feature>
<feature type="compositionally biased region" description="Polar residues" evidence="1">
    <location>
        <begin position="127"/>
        <end position="157"/>
    </location>
</feature>